<dbReference type="AlphaFoldDB" id="A0A9J6RNI7"/>
<dbReference type="RefSeq" id="WP_258332027.1">
    <property type="nucleotide sequence ID" value="NZ_JAPTGG010000009.1"/>
</dbReference>
<protein>
    <submittedName>
        <fullName evidence="1">DUF1853 family protein</fullName>
    </submittedName>
</protein>
<dbReference type="Proteomes" id="UP001069090">
    <property type="component" value="Unassembled WGS sequence"/>
</dbReference>
<organism evidence="1 2">
    <name type="scientific">Dasania phycosphaerae</name>
    <dbReference type="NCBI Taxonomy" id="2950436"/>
    <lineage>
        <taxon>Bacteria</taxon>
        <taxon>Pseudomonadati</taxon>
        <taxon>Pseudomonadota</taxon>
        <taxon>Gammaproteobacteria</taxon>
        <taxon>Cellvibrionales</taxon>
        <taxon>Spongiibacteraceae</taxon>
        <taxon>Dasania</taxon>
    </lineage>
</organism>
<accession>A0A9J6RNI7</accession>
<dbReference type="Pfam" id="PF08907">
    <property type="entry name" value="DUF1853"/>
    <property type="match status" value="1"/>
</dbReference>
<sequence>MHNIFQLQHQPVRDLAWLCTSPPLLAQLPSSQAELNIFAHQTQTLRAWLSALDQQPETLLQHLSQLRSPRLGIYYEALCAYFWQHYPGLQLHQQNLQVSHNGKTYGEYDLITESSCGLYHIEAAVKFYLGLPSPQQGRSSSEWEQWIGPNCNDRLDKKLKRLRDHQLQLASTAQGSAALQQQGLNPAHISPALQLQGYLFYPAHTELPAPAHSHADHLRGKWYYLSDFLQHLKPANSYWLPLPKQLWLAPALVSAQHAQQPLNEQAIAEYLSRHFTAPSHKPGKHTRPILVAKMEQQQQWQEHSRCFIVPDAWPWLN</sequence>
<dbReference type="EMBL" id="JAPTGG010000009">
    <property type="protein sequence ID" value="MCZ0865881.1"/>
    <property type="molecule type" value="Genomic_DNA"/>
</dbReference>
<gene>
    <name evidence="1" type="ORF">O0V09_11750</name>
</gene>
<dbReference type="InterPro" id="IPR015003">
    <property type="entry name" value="DUF1853"/>
</dbReference>
<reference evidence="1 2" key="1">
    <citation type="submission" date="2022-12" db="EMBL/GenBank/DDBJ databases">
        <title>Dasania phycosphaerae sp. nov., isolated from particulate material of the south coast of Korea.</title>
        <authorList>
            <person name="Jiang Y."/>
        </authorList>
    </citation>
    <scope>NUCLEOTIDE SEQUENCE [LARGE SCALE GENOMIC DNA]</scope>
    <source>
        <strain evidence="1 2">GY-19</strain>
    </source>
</reference>
<evidence type="ECO:0000313" key="1">
    <source>
        <dbReference type="EMBL" id="MCZ0865881.1"/>
    </source>
</evidence>
<keyword evidence="2" id="KW-1185">Reference proteome</keyword>
<name>A0A9J6RNI7_9GAMM</name>
<proteinExistence type="predicted"/>
<evidence type="ECO:0000313" key="2">
    <source>
        <dbReference type="Proteomes" id="UP001069090"/>
    </source>
</evidence>
<comment type="caution">
    <text evidence="1">The sequence shown here is derived from an EMBL/GenBank/DDBJ whole genome shotgun (WGS) entry which is preliminary data.</text>
</comment>